<evidence type="ECO:0000313" key="2">
    <source>
        <dbReference type="Proteomes" id="UP000785679"/>
    </source>
</evidence>
<evidence type="ECO:0000313" key="1">
    <source>
        <dbReference type="EMBL" id="TNV86657.1"/>
    </source>
</evidence>
<organism evidence="1 2">
    <name type="scientific">Halteria grandinella</name>
    <dbReference type="NCBI Taxonomy" id="5974"/>
    <lineage>
        <taxon>Eukaryota</taxon>
        <taxon>Sar</taxon>
        <taxon>Alveolata</taxon>
        <taxon>Ciliophora</taxon>
        <taxon>Intramacronucleata</taxon>
        <taxon>Spirotrichea</taxon>
        <taxon>Stichotrichia</taxon>
        <taxon>Sporadotrichida</taxon>
        <taxon>Halteriidae</taxon>
        <taxon>Halteria</taxon>
    </lineage>
</organism>
<keyword evidence="2" id="KW-1185">Reference proteome</keyword>
<proteinExistence type="predicted"/>
<dbReference type="EMBL" id="RRYP01000923">
    <property type="protein sequence ID" value="TNV86657.1"/>
    <property type="molecule type" value="Genomic_DNA"/>
</dbReference>
<dbReference type="AlphaFoldDB" id="A0A8J8T8R6"/>
<accession>A0A8J8T8R6</accession>
<sequence length="92" mass="10755">MLTEIKKLRNDLCLKFITTMVSQSPLTTASTQFIITGCPLKDPQNIIKDRYTSQQFIRLKQYTQPRYYTKLSNHRRLSGNAVIPELSETRFD</sequence>
<reference evidence="1" key="1">
    <citation type="submission" date="2019-06" db="EMBL/GenBank/DDBJ databases">
        <authorList>
            <person name="Zheng W."/>
        </authorList>
    </citation>
    <scope>NUCLEOTIDE SEQUENCE</scope>
    <source>
        <strain evidence="1">QDHG01</strain>
    </source>
</reference>
<name>A0A8J8T8R6_HALGN</name>
<comment type="caution">
    <text evidence="1">The sequence shown here is derived from an EMBL/GenBank/DDBJ whole genome shotgun (WGS) entry which is preliminary data.</text>
</comment>
<protein>
    <submittedName>
        <fullName evidence="1">Uncharacterized protein</fullName>
    </submittedName>
</protein>
<dbReference type="Proteomes" id="UP000785679">
    <property type="component" value="Unassembled WGS sequence"/>
</dbReference>
<gene>
    <name evidence="1" type="ORF">FGO68_gene17670</name>
</gene>